<dbReference type="AlphaFoldDB" id="A0A2W0HU78"/>
<dbReference type="Proteomes" id="UP000248066">
    <property type="component" value="Unassembled WGS sequence"/>
</dbReference>
<keyword evidence="2" id="KW-1185">Reference proteome</keyword>
<organism evidence="1 2">
    <name type="scientific">Alteribacter lacisalsi</name>
    <dbReference type="NCBI Taxonomy" id="2045244"/>
    <lineage>
        <taxon>Bacteria</taxon>
        <taxon>Bacillati</taxon>
        <taxon>Bacillota</taxon>
        <taxon>Bacilli</taxon>
        <taxon>Bacillales</taxon>
        <taxon>Bacillaceae</taxon>
        <taxon>Alteribacter</taxon>
    </lineage>
</organism>
<dbReference type="EMBL" id="PDOF01000001">
    <property type="protein sequence ID" value="PYZ97188.1"/>
    <property type="molecule type" value="Genomic_DNA"/>
</dbReference>
<evidence type="ECO:0000313" key="1">
    <source>
        <dbReference type="EMBL" id="PYZ97188.1"/>
    </source>
</evidence>
<gene>
    <name evidence="1" type="ORF">CR205_00880</name>
</gene>
<name>A0A2W0HU78_9BACI</name>
<comment type="caution">
    <text evidence="1">The sequence shown here is derived from an EMBL/GenBank/DDBJ whole genome shotgun (WGS) entry which is preliminary data.</text>
</comment>
<reference evidence="1 2" key="1">
    <citation type="submission" date="2017-10" db="EMBL/GenBank/DDBJ databases">
        <title>Bacillus sp. nov., a halophilic bacterium isolated from a Yangshapao Lake.</title>
        <authorList>
            <person name="Wang H."/>
        </authorList>
    </citation>
    <scope>NUCLEOTIDE SEQUENCE [LARGE SCALE GENOMIC DNA]</scope>
    <source>
        <strain evidence="1 2">YSP-3</strain>
    </source>
</reference>
<sequence length="80" mass="9493">MKLYKVYRWLSLLHKEQCITEDRKCQVFVKHLAEEDCSCFLFKNTLACRGQRRLVIFEQEVPSVQTQQLRKTTQSKGEGL</sequence>
<protein>
    <submittedName>
        <fullName evidence="1">Uncharacterized protein</fullName>
    </submittedName>
</protein>
<accession>A0A2W0HU78</accession>
<evidence type="ECO:0000313" key="2">
    <source>
        <dbReference type="Proteomes" id="UP000248066"/>
    </source>
</evidence>
<proteinExistence type="predicted"/>